<dbReference type="GO" id="GO:0005829">
    <property type="term" value="C:cytosol"/>
    <property type="evidence" value="ECO:0007669"/>
    <property type="project" value="TreeGrafter"/>
</dbReference>
<dbReference type="Pfam" id="PF19289">
    <property type="entry name" value="PmbA_TldD_3rd"/>
    <property type="match status" value="1"/>
</dbReference>
<dbReference type="GO" id="GO:0008237">
    <property type="term" value="F:metallopeptidase activity"/>
    <property type="evidence" value="ECO:0007669"/>
    <property type="project" value="InterPro"/>
</dbReference>
<dbReference type="Pfam" id="PF01523">
    <property type="entry name" value="PmbA_TldD_1st"/>
    <property type="match status" value="1"/>
</dbReference>
<dbReference type="Gene3D" id="3.30.2290.10">
    <property type="entry name" value="PmbA/TldD superfamily"/>
    <property type="match status" value="1"/>
</dbReference>
<evidence type="ECO:0000256" key="1">
    <source>
        <dbReference type="ARBA" id="ARBA00005836"/>
    </source>
</evidence>
<name>A0A7C4CAJ0_UNCW3</name>
<dbReference type="InterPro" id="IPR035068">
    <property type="entry name" value="TldD/PmbA_N"/>
</dbReference>
<dbReference type="InterPro" id="IPR045569">
    <property type="entry name" value="Metalloprtase-TldD/E_C"/>
</dbReference>
<dbReference type="EMBL" id="DSUT01000044">
    <property type="protein sequence ID" value="HGK27825.1"/>
    <property type="molecule type" value="Genomic_DNA"/>
</dbReference>
<evidence type="ECO:0000259" key="2">
    <source>
        <dbReference type="Pfam" id="PF01523"/>
    </source>
</evidence>
<dbReference type="GO" id="GO:0006508">
    <property type="term" value="P:proteolysis"/>
    <property type="evidence" value="ECO:0007669"/>
    <property type="project" value="InterPro"/>
</dbReference>
<organism evidence="4">
    <name type="scientific">candidate division WOR-3 bacterium</name>
    <dbReference type="NCBI Taxonomy" id="2052148"/>
    <lineage>
        <taxon>Bacteria</taxon>
        <taxon>Bacteria division WOR-3</taxon>
    </lineage>
</organism>
<dbReference type="PANTHER" id="PTHR43421:SF1">
    <property type="entry name" value="METALLOPROTEASE PMBA"/>
    <property type="match status" value="1"/>
</dbReference>
<comment type="caution">
    <text evidence="4">The sequence shown here is derived from an EMBL/GenBank/DDBJ whole genome shotgun (WGS) entry which is preliminary data.</text>
</comment>
<dbReference type="InterPro" id="IPR002510">
    <property type="entry name" value="Metalloprtase-TldD/E_N"/>
</dbReference>
<dbReference type="PANTHER" id="PTHR43421">
    <property type="entry name" value="METALLOPROTEASE PMBA"/>
    <property type="match status" value="1"/>
</dbReference>
<dbReference type="SUPFAM" id="SSF111283">
    <property type="entry name" value="Putative modulator of DNA gyrase, PmbA/TldD"/>
    <property type="match status" value="1"/>
</dbReference>
<dbReference type="InterPro" id="IPR036059">
    <property type="entry name" value="TldD/PmbA_sf"/>
</dbReference>
<feature type="domain" description="Metalloprotease TldD/E N-terminal" evidence="2">
    <location>
        <begin position="16"/>
        <end position="78"/>
    </location>
</feature>
<proteinExistence type="inferred from homology"/>
<evidence type="ECO:0000313" key="4">
    <source>
        <dbReference type="EMBL" id="HGK27825.1"/>
    </source>
</evidence>
<sequence>MTAELLELAAGSASEAEVYATEVDRVGVEFRQNELYAQTTRLTQGWGVRVIAEGRVGFSSTTDAEGLNNVVRAALETARFGPTARFRLPGPAKLPRVNCLDNRVMLVTPARMVEWGRDLIAAVRSRVPEIKLDLTFTRAYREVTIANTSGIEQSFARAEFDLGVTGLIVRDGLFWISDYVNLSGGQPLALEPVADRLTALARQGRARARLATGSYPVLVMPTALPNFLLPLEVATSGKLREKKTTPLLGREGEPVLDAKITLVDNGTRNHGLASAPFDGEGVPKRRNVLFDKGRFLGFTYDLATAAACDARTTGSAGRDYSSPPAPALANVEIEPGTTRLEDALRSMTEGVVVYDVIGGGQSNLLAGEVALNLACAFKVESGAVVGRVKDAMIAGNVYDMFREIEAVGDSQQDLGSHFLPFVKFRSLNVATRE</sequence>
<comment type="similarity">
    <text evidence="1">Belongs to the peptidase U62 family.</text>
</comment>
<accession>A0A7C4CAJ0</accession>
<protein>
    <submittedName>
        <fullName evidence="4">TldD/PmbA family protein</fullName>
    </submittedName>
</protein>
<dbReference type="InterPro" id="IPR047657">
    <property type="entry name" value="PmbA"/>
</dbReference>
<reference evidence="4" key="1">
    <citation type="journal article" date="2020" name="mSystems">
        <title>Genome- and Community-Level Interaction Insights into Carbon Utilization and Element Cycling Functions of Hydrothermarchaeota in Hydrothermal Sediment.</title>
        <authorList>
            <person name="Zhou Z."/>
            <person name="Liu Y."/>
            <person name="Xu W."/>
            <person name="Pan J."/>
            <person name="Luo Z.H."/>
            <person name="Li M."/>
        </authorList>
    </citation>
    <scope>NUCLEOTIDE SEQUENCE [LARGE SCALE GENOMIC DNA]</scope>
    <source>
        <strain evidence="4">SpSt-488</strain>
    </source>
</reference>
<gene>
    <name evidence="4" type="ORF">ENS41_02590</name>
</gene>
<dbReference type="AlphaFoldDB" id="A0A7C4CAJ0"/>
<feature type="domain" description="Metalloprotease TldD/E C-terminal" evidence="3">
    <location>
        <begin position="212"/>
        <end position="430"/>
    </location>
</feature>
<evidence type="ECO:0000259" key="3">
    <source>
        <dbReference type="Pfam" id="PF19289"/>
    </source>
</evidence>